<evidence type="ECO:0008006" key="4">
    <source>
        <dbReference type="Google" id="ProtNLM"/>
    </source>
</evidence>
<reference evidence="2" key="1">
    <citation type="submission" date="2012-04" db="EMBL/GenBank/DDBJ databases">
        <authorList>
            <person name="Borisov I.G."/>
            <person name="Ivanikova N.V."/>
            <person name="Pinevich A.V."/>
        </authorList>
    </citation>
    <scope>NUCLEOTIDE SEQUENCE</scope>
    <source>
        <strain evidence="2">CALU 1027</strain>
    </source>
</reference>
<evidence type="ECO:0000313" key="3">
    <source>
        <dbReference type="Proteomes" id="UP000034681"/>
    </source>
</evidence>
<organism evidence="2 3">
    <name type="scientific">Prochlorothrix hollandica PCC 9006 = CALU 1027</name>
    <dbReference type="NCBI Taxonomy" id="317619"/>
    <lineage>
        <taxon>Bacteria</taxon>
        <taxon>Bacillati</taxon>
        <taxon>Cyanobacteriota</taxon>
        <taxon>Cyanophyceae</taxon>
        <taxon>Prochlorotrichales</taxon>
        <taxon>Prochlorotrichaceae</taxon>
        <taxon>Prochlorothrix</taxon>
    </lineage>
</organism>
<dbReference type="eggNOG" id="COG1373">
    <property type="taxonomic scope" value="Bacteria"/>
</dbReference>
<dbReference type="OrthoDB" id="572148at2"/>
<gene>
    <name evidence="2" type="ORF">PROH_00115</name>
</gene>
<comment type="caution">
    <text evidence="2">The sequence shown here is derived from an EMBL/GenBank/DDBJ whole genome shotgun (WGS) entry which is preliminary data.</text>
</comment>
<evidence type="ECO:0000313" key="2">
    <source>
        <dbReference type="EMBL" id="KKJ00900.1"/>
    </source>
</evidence>
<evidence type="ECO:0000256" key="1">
    <source>
        <dbReference type="SAM" id="MobiDB-lite"/>
    </source>
</evidence>
<dbReference type="PANTHER" id="PTHR38753">
    <property type="entry name" value="SLR1441 PROTEIN"/>
    <property type="match status" value="1"/>
</dbReference>
<proteinExistence type="predicted"/>
<dbReference type="PANTHER" id="PTHR38753:SF1">
    <property type="entry name" value="SLR1441 PROTEIN"/>
    <property type="match status" value="1"/>
</dbReference>
<dbReference type="EMBL" id="AJTX02000002">
    <property type="protein sequence ID" value="KKJ00900.1"/>
    <property type="molecule type" value="Genomic_DNA"/>
</dbReference>
<dbReference type="Proteomes" id="UP000034681">
    <property type="component" value="Unassembled WGS sequence"/>
</dbReference>
<sequence length="272" mass="30469">MAEPVTIQDIYSLFQRSQAEADRRAAEADRRAAESKAEADRRFAESKAEADRRVAEADRLFAESKAEADRRFAESKAEADRLFAESKAEADRRSDALDRRLAELAEAADRRTAQAEVRLARAETIAAQANQAVSSLSSRWGTFVENLVAPAVIRLFQEQGIAVQEVHQRVRAQRGGLNLEVDILAVDDTVAVAVEVKSRLTQKNTQKFIQNLARFKEAFPAYRAYQIYGAVAAIELDRGADRYAYNQGLFVIRQAGDSVTLDYNPDFRPQVW</sequence>
<name>A0A0M2PXK8_PROHO</name>
<dbReference type="RefSeq" id="WP_017713405.1">
    <property type="nucleotide sequence ID" value="NZ_KB235941.1"/>
</dbReference>
<accession>A0A0M2PXK8</accession>
<dbReference type="SUPFAM" id="SSF52980">
    <property type="entry name" value="Restriction endonuclease-like"/>
    <property type="match status" value="1"/>
</dbReference>
<protein>
    <recommendedName>
        <fullName evidence="4">DUF3782 domain-containing protein</fullName>
    </recommendedName>
</protein>
<keyword evidence="3" id="KW-1185">Reference proteome</keyword>
<feature type="region of interest" description="Disordered" evidence="1">
    <location>
        <begin position="22"/>
        <end position="51"/>
    </location>
</feature>
<dbReference type="AlphaFoldDB" id="A0A0M2PXK8"/>
<dbReference type="STRING" id="317619.GCA_000332315_03162"/>
<dbReference type="InterPro" id="IPR011335">
    <property type="entry name" value="Restrct_endonuc-II-like"/>
</dbReference>